<dbReference type="InterPro" id="IPR043130">
    <property type="entry name" value="CDP-OH_PTrfase_TM_dom"/>
</dbReference>
<feature type="transmembrane region" description="Helical" evidence="1">
    <location>
        <begin position="172"/>
        <end position="189"/>
    </location>
</feature>
<sequence>MTKEEQKNRASAQQTRDNAHFAAHPSSPYLGEGQESKMGFFSLLRASFKSMDTEEWLDIYFTRPIGLAFALFWHRLGVTPNTITILSIFLGIGAGVMFFFTDTLHNIIGIVLLMLANFCDSTDGQLARLTRQQSMKGRCLDGFAGDVWFFSIYLAIVLRLWYQPIPGTSEVWGLWGLALAAIASLLCHSPQSSLSDYYRQIHLYFLKGKEGSELDSYECEHTIVESLKGKKGVFWDRAFHSNYQRYCRSQEHRTPAFQQFHAALKEKYGSIDKVPQELKDRFLAGSRPLMPFTNFLSFNSRAILIYVTCLMNCPWIYFVFEVSLYNLLYIHMHKRHEDLCKSLMPKE</sequence>
<keyword evidence="2" id="KW-0808">Transferase</keyword>
<proteinExistence type="predicted"/>
<keyword evidence="1" id="KW-0472">Membrane</keyword>
<evidence type="ECO:0000313" key="2">
    <source>
        <dbReference type="EMBL" id="KGF50989.1"/>
    </source>
</evidence>
<organism evidence="2 3">
    <name type="scientific">Prevotella melaninogenica DNF00666</name>
    <dbReference type="NCBI Taxonomy" id="1401073"/>
    <lineage>
        <taxon>Bacteria</taxon>
        <taxon>Pseudomonadati</taxon>
        <taxon>Bacteroidota</taxon>
        <taxon>Bacteroidia</taxon>
        <taxon>Bacteroidales</taxon>
        <taxon>Prevotellaceae</taxon>
        <taxon>Prevotella</taxon>
    </lineage>
</organism>
<dbReference type="RefSeq" id="WP_036863368.1">
    <property type="nucleotide sequence ID" value="NZ_JRNS01000238.1"/>
</dbReference>
<dbReference type="AlphaFoldDB" id="A0A096D0C3"/>
<dbReference type="Gene3D" id="1.20.120.1760">
    <property type="match status" value="1"/>
</dbReference>
<keyword evidence="1" id="KW-1133">Transmembrane helix</keyword>
<feature type="transmembrane region" description="Helical" evidence="1">
    <location>
        <begin position="303"/>
        <end position="320"/>
    </location>
</feature>
<protein>
    <submittedName>
        <fullName evidence="2">CDP-alcohol phosphatidyltransferase</fullName>
    </submittedName>
</protein>
<evidence type="ECO:0000256" key="1">
    <source>
        <dbReference type="SAM" id="Phobius"/>
    </source>
</evidence>
<dbReference type="GO" id="GO:0016780">
    <property type="term" value="F:phosphotransferase activity, for other substituted phosphate groups"/>
    <property type="evidence" value="ECO:0007669"/>
    <property type="project" value="InterPro"/>
</dbReference>
<dbReference type="Pfam" id="PF01066">
    <property type="entry name" value="CDP-OH_P_transf"/>
    <property type="match status" value="1"/>
</dbReference>
<evidence type="ECO:0000313" key="3">
    <source>
        <dbReference type="Proteomes" id="UP000029578"/>
    </source>
</evidence>
<dbReference type="InterPro" id="IPR000462">
    <property type="entry name" value="CDP-OH_P_trans"/>
</dbReference>
<dbReference type="Proteomes" id="UP000029578">
    <property type="component" value="Unassembled WGS sequence"/>
</dbReference>
<name>A0A096D0C3_9BACT</name>
<dbReference type="GO" id="GO:0016020">
    <property type="term" value="C:membrane"/>
    <property type="evidence" value="ECO:0007669"/>
    <property type="project" value="InterPro"/>
</dbReference>
<dbReference type="EMBL" id="JRNS01000238">
    <property type="protein sequence ID" value="KGF50989.1"/>
    <property type="molecule type" value="Genomic_DNA"/>
</dbReference>
<accession>A0A096D0C3</accession>
<dbReference type="GO" id="GO:0008654">
    <property type="term" value="P:phospholipid biosynthetic process"/>
    <property type="evidence" value="ECO:0007669"/>
    <property type="project" value="InterPro"/>
</dbReference>
<keyword evidence="1" id="KW-0812">Transmembrane</keyword>
<feature type="transmembrane region" description="Helical" evidence="1">
    <location>
        <begin position="139"/>
        <end position="160"/>
    </location>
</feature>
<comment type="caution">
    <text evidence="2">The sequence shown here is derived from an EMBL/GenBank/DDBJ whole genome shotgun (WGS) entry which is preliminary data.</text>
</comment>
<gene>
    <name evidence="2" type="ORF">HMPREF0661_04060</name>
</gene>
<reference evidence="2 3" key="1">
    <citation type="submission" date="2014-07" db="EMBL/GenBank/DDBJ databases">
        <authorList>
            <person name="McCorrison J."/>
            <person name="Sanka R."/>
            <person name="Torralba M."/>
            <person name="Gillis M."/>
            <person name="Haft D.H."/>
            <person name="Methe B."/>
            <person name="Sutton G."/>
            <person name="Nelson K.E."/>
        </authorList>
    </citation>
    <scope>NUCLEOTIDE SEQUENCE [LARGE SCALE GENOMIC DNA]</scope>
    <source>
        <strain evidence="2 3">DNF00666</strain>
    </source>
</reference>
<feature type="transmembrane region" description="Helical" evidence="1">
    <location>
        <begin position="107"/>
        <end position="127"/>
    </location>
</feature>